<name>A0A3B0ZCZ0_9ZZZZ</name>
<evidence type="ECO:0000259" key="10">
    <source>
        <dbReference type="Pfam" id="PF22640"/>
    </source>
</evidence>
<dbReference type="Pfam" id="PF01050">
    <property type="entry name" value="MannoseP_isomer"/>
    <property type="match status" value="1"/>
</dbReference>
<evidence type="ECO:0000256" key="1">
    <source>
        <dbReference type="ARBA" id="ARBA00006115"/>
    </source>
</evidence>
<dbReference type="InterPro" id="IPR051161">
    <property type="entry name" value="Mannose-6P_isomerase_type2"/>
</dbReference>
<dbReference type="CDD" id="cd02509">
    <property type="entry name" value="GDP-M1P_Guanylyltransferase"/>
    <property type="match status" value="1"/>
</dbReference>
<dbReference type="InterPro" id="IPR006375">
    <property type="entry name" value="Man1P_GuaTrfase/Man6P_Isoase"/>
</dbReference>
<feature type="domain" description="Nucleotidyl transferase" evidence="8">
    <location>
        <begin position="5"/>
        <end position="302"/>
    </location>
</feature>
<keyword evidence="6" id="KW-0342">GTP-binding</keyword>
<dbReference type="FunFam" id="2.60.120.10:FF:000032">
    <property type="entry name" value="Mannose-1-phosphate guanylyltransferase/mannose-6-phosphate isomerase"/>
    <property type="match status" value="1"/>
</dbReference>
<dbReference type="Gene3D" id="2.60.120.10">
    <property type="entry name" value="Jelly Rolls"/>
    <property type="match status" value="1"/>
</dbReference>
<feature type="domain" description="MannoseP isomerase/GMP-like beta-helix" evidence="10">
    <location>
        <begin position="311"/>
        <end position="364"/>
    </location>
</feature>
<evidence type="ECO:0000256" key="7">
    <source>
        <dbReference type="ARBA" id="ARBA00047343"/>
    </source>
</evidence>
<dbReference type="PANTHER" id="PTHR46390">
    <property type="entry name" value="MANNOSE-1-PHOSPHATE GUANYLYLTRANSFERASE"/>
    <property type="match status" value="1"/>
</dbReference>
<keyword evidence="11" id="KW-0413">Isomerase</keyword>
<keyword evidence="3 11" id="KW-0808">Transferase</keyword>
<dbReference type="InterPro" id="IPR054566">
    <property type="entry name" value="ManC/GMP-like_b-helix"/>
</dbReference>
<evidence type="ECO:0000256" key="4">
    <source>
        <dbReference type="ARBA" id="ARBA00022695"/>
    </source>
</evidence>
<evidence type="ECO:0000259" key="8">
    <source>
        <dbReference type="Pfam" id="PF00483"/>
    </source>
</evidence>
<accession>A0A3B0ZCZ0</accession>
<dbReference type="InterPro" id="IPR029044">
    <property type="entry name" value="Nucleotide-diphossugar_trans"/>
</dbReference>
<comment type="similarity">
    <text evidence="1">Belongs to the mannose-6-phosphate isomerase type 2 family.</text>
</comment>
<dbReference type="Pfam" id="PF22640">
    <property type="entry name" value="ManC_GMP_beta-helix"/>
    <property type="match status" value="1"/>
</dbReference>
<organism evidence="11">
    <name type="scientific">hydrothermal vent metagenome</name>
    <dbReference type="NCBI Taxonomy" id="652676"/>
    <lineage>
        <taxon>unclassified sequences</taxon>
        <taxon>metagenomes</taxon>
        <taxon>ecological metagenomes</taxon>
    </lineage>
</organism>
<dbReference type="EMBL" id="UOFQ01000023">
    <property type="protein sequence ID" value="VAW85392.1"/>
    <property type="molecule type" value="Genomic_DNA"/>
</dbReference>
<evidence type="ECO:0000256" key="6">
    <source>
        <dbReference type="ARBA" id="ARBA00023134"/>
    </source>
</evidence>
<dbReference type="PANTHER" id="PTHR46390:SF1">
    <property type="entry name" value="MANNOSE-1-PHOSPHATE GUANYLYLTRANSFERASE"/>
    <property type="match status" value="1"/>
</dbReference>
<dbReference type="EC" id="2.7.7.13" evidence="2"/>
<dbReference type="GO" id="GO:0016853">
    <property type="term" value="F:isomerase activity"/>
    <property type="evidence" value="ECO:0007669"/>
    <property type="project" value="UniProtKB-KW"/>
</dbReference>
<dbReference type="NCBIfam" id="TIGR01479">
    <property type="entry name" value="GMP_PMI"/>
    <property type="match status" value="1"/>
</dbReference>
<dbReference type="InterPro" id="IPR014710">
    <property type="entry name" value="RmlC-like_jellyroll"/>
</dbReference>
<evidence type="ECO:0000256" key="3">
    <source>
        <dbReference type="ARBA" id="ARBA00022679"/>
    </source>
</evidence>
<dbReference type="Gene3D" id="3.90.550.10">
    <property type="entry name" value="Spore Coat Polysaccharide Biosynthesis Protein SpsA, Chain A"/>
    <property type="match status" value="1"/>
</dbReference>
<dbReference type="SUPFAM" id="SSF51182">
    <property type="entry name" value="RmlC-like cupins"/>
    <property type="match status" value="1"/>
</dbReference>
<dbReference type="InterPro" id="IPR011051">
    <property type="entry name" value="RmlC_Cupin_sf"/>
</dbReference>
<evidence type="ECO:0000256" key="2">
    <source>
        <dbReference type="ARBA" id="ARBA00012387"/>
    </source>
</evidence>
<protein>
    <recommendedName>
        <fullName evidence="2">mannose-1-phosphate guanylyltransferase</fullName>
        <ecNumber evidence="2">2.7.7.13</ecNumber>
    </recommendedName>
</protein>
<keyword evidence="4 11" id="KW-0548">Nucleotidyltransferase</keyword>
<dbReference type="GO" id="GO:0000271">
    <property type="term" value="P:polysaccharide biosynthetic process"/>
    <property type="evidence" value="ECO:0007669"/>
    <property type="project" value="InterPro"/>
</dbReference>
<dbReference type="InterPro" id="IPR001538">
    <property type="entry name" value="Man6P_isomerase-2_C"/>
</dbReference>
<dbReference type="FunFam" id="3.90.550.10:FF:000046">
    <property type="entry name" value="Mannose-1-phosphate guanylyltransferase (GDP)"/>
    <property type="match status" value="1"/>
</dbReference>
<comment type="catalytic activity">
    <reaction evidence="7">
        <text>alpha-D-mannose 1-phosphate + GTP + H(+) = GDP-alpha-D-mannose + diphosphate</text>
        <dbReference type="Rhea" id="RHEA:15229"/>
        <dbReference type="ChEBI" id="CHEBI:15378"/>
        <dbReference type="ChEBI" id="CHEBI:33019"/>
        <dbReference type="ChEBI" id="CHEBI:37565"/>
        <dbReference type="ChEBI" id="CHEBI:57527"/>
        <dbReference type="ChEBI" id="CHEBI:58409"/>
        <dbReference type="EC" id="2.7.7.13"/>
    </reaction>
</comment>
<dbReference type="InterPro" id="IPR005835">
    <property type="entry name" value="NTP_transferase_dom"/>
</dbReference>
<proteinExistence type="inferred from homology"/>
<reference evidence="11" key="1">
    <citation type="submission" date="2018-06" db="EMBL/GenBank/DDBJ databases">
        <authorList>
            <person name="Zhirakovskaya E."/>
        </authorList>
    </citation>
    <scope>NUCLEOTIDE SEQUENCE</scope>
</reference>
<dbReference type="Pfam" id="PF00483">
    <property type="entry name" value="NTP_transferase"/>
    <property type="match status" value="1"/>
</dbReference>
<dbReference type="GO" id="GO:0005525">
    <property type="term" value="F:GTP binding"/>
    <property type="evidence" value="ECO:0007669"/>
    <property type="project" value="UniProtKB-KW"/>
</dbReference>
<dbReference type="GO" id="GO:0009298">
    <property type="term" value="P:GDP-mannose biosynthetic process"/>
    <property type="evidence" value="ECO:0007669"/>
    <property type="project" value="TreeGrafter"/>
</dbReference>
<dbReference type="AlphaFoldDB" id="A0A3B0ZCZ0"/>
<dbReference type="SUPFAM" id="SSF53448">
    <property type="entry name" value="Nucleotide-diphospho-sugar transferases"/>
    <property type="match status" value="1"/>
</dbReference>
<evidence type="ECO:0000313" key="11">
    <source>
        <dbReference type="EMBL" id="VAW85392.1"/>
    </source>
</evidence>
<feature type="domain" description="Mannose-6-phosphate isomerase type II C-terminal" evidence="9">
    <location>
        <begin position="368"/>
        <end position="482"/>
    </location>
</feature>
<evidence type="ECO:0000256" key="5">
    <source>
        <dbReference type="ARBA" id="ARBA00022741"/>
    </source>
</evidence>
<gene>
    <name evidence="11" type="ORF">MNBD_GAMMA17-1883</name>
</gene>
<dbReference type="CDD" id="cd02213">
    <property type="entry name" value="cupin_PMI_typeII_C"/>
    <property type="match status" value="1"/>
</dbReference>
<dbReference type="InterPro" id="IPR049577">
    <property type="entry name" value="GMPP_N"/>
</dbReference>
<evidence type="ECO:0000259" key="9">
    <source>
        <dbReference type="Pfam" id="PF01050"/>
    </source>
</evidence>
<sequence>MNIQPVILSGGAGTRLWPLSRELFPKQLHAPFGGKLTLLQHTIMRLKGIETLHNEVKVLPPILVCNEEHRFLVAEQMRQIQTDTNGLILEPVGRNTAPALTLAALHAASVSGDSVMLVMPADHVIRDIDAFQHIIFDGALKAATGCTVTFGVTPTFPATGYGYIKRSNTAENDECTVSSFIEKPDEEKAQQLFEDDSYLWNSGIFMMKPSIWLGQLNHFRKDMYDACRDASENGMADGDFQRVDVPAFEKCPGDSIDYAVMEHLASDKLLIDVDSRLLVIPLNAGWSDVGGWANLQEEAPHDEHGNAILGDVITYNVKDSLLLSSHRLIAGVGLDNLIVVETADAVLVANKDDAQHVKEIVARLKLEGRSEHQIHKRVHRPWGNYEGIDLGERYQVKRITVRPGASLSLQMHHHRAEHWIVVSGTAKVTRGDEEFLLSENESTYIPVGVKHRLVNPGQVSLEIIEVQSGSYLGEDDIVRFDDEYGR</sequence>
<dbReference type="GO" id="GO:0004475">
    <property type="term" value="F:mannose-1-phosphate guanylyltransferase (GTP) activity"/>
    <property type="evidence" value="ECO:0007669"/>
    <property type="project" value="UniProtKB-EC"/>
</dbReference>
<keyword evidence="5" id="KW-0547">Nucleotide-binding</keyword>